<dbReference type="PROSITE" id="PS00409">
    <property type="entry name" value="PROKAR_NTER_METHYL"/>
    <property type="match status" value="1"/>
</dbReference>
<dbReference type="InterPro" id="IPR045584">
    <property type="entry name" value="Pilin-like"/>
</dbReference>
<gene>
    <name evidence="2" type="ORF">CR103_15005</name>
</gene>
<dbReference type="AlphaFoldDB" id="A0A2G8SYV9"/>
<proteinExistence type="predicted"/>
<keyword evidence="1" id="KW-0472">Membrane</keyword>
<keyword evidence="1" id="KW-1133">Transmembrane helix</keyword>
<dbReference type="Pfam" id="PF07963">
    <property type="entry name" value="N_methyl"/>
    <property type="match status" value="1"/>
</dbReference>
<dbReference type="SUPFAM" id="SSF54523">
    <property type="entry name" value="Pili subunits"/>
    <property type="match status" value="1"/>
</dbReference>
<dbReference type="RefSeq" id="WP_099916783.1">
    <property type="nucleotide sequence ID" value="NZ_BMHS01000028.1"/>
</dbReference>
<name>A0A2G8SYV9_9BURK</name>
<evidence type="ECO:0000256" key="1">
    <source>
        <dbReference type="SAM" id="Phobius"/>
    </source>
</evidence>
<feature type="transmembrane region" description="Helical" evidence="1">
    <location>
        <begin position="20"/>
        <end position="39"/>
    </location>
</feature>
<dbReference type="Proteomes" id="UP000228593">
    <property type="component" value="Unassembled WGS sequence"/>
</dbReference>
<dbReference type="PANTHER" id="PTHR30093:SF7">
    <property type="entry name" value="MSHA MAJOR PILIN SUBUNIT MSHA"/>
    <property type="match status" value="1"/>
</dbReference>
<dbReference type="PANTHER" id="PTHR30093">
    <property type="entry name" value="GENERAL SECRETION PATHWAY PROTEIN G"/>
    <property type="match status" value="1"/>
</dbReference>
<comment type="caution">
    <text evidence="2">The sequence shown here is derived from an EMBL/GenBank/DDBJ whole genome shotgun (WGS) entry which is preliminary data.</text>
</comment>
<accession>A0A2G8SYV9</accession>
<keyword evidence="3" id="KW-1185">Reference proteome</keyword>
<dbReference type="EMBL" id="PDOB01000025">
    <property type="protein sequence ID" value="PIL38987.1"/>
    <property type="molecule type" value="Genomic_DNA"/>
</dbReference>
<dbReference type="Gene3D" id="3.30.700.10">
    <property type="entry name" value="Glycoprotein, Type 4 Pilin"/>
    <property type="match status" value="1"/>
</dbReference>
<evidence type="ECO:0000313" key="2">
    <source>
        <dbReference type="EMBL" id="PIL38987.1"/>
    </source>
</evidence>
<reference evidence="2 3" key="1">
    <citation type="submission" date="2017-10" db="EMBL/GenBank/DDBJ databases">
        <title>Massilia psychrophilum sp. nov., a novel purple-pigmented bacterium isolated from Tianshan glacier, Xinjiang Municipality, China.</title>
        <authorList>
            <person name="Wang H."/>
        </authorList>
    </citation>
    <scope>NUCLEOTIDE SEQUENCE [LARGE SCALE GENOMIC DNA]</scope>
    <source>
        <strain evidence="2 3">JCM 30813</strain>
    </source>
</reference>
<dbReference type="InterPro" id="IPR012902">
    <property type="entry name" value="N_methyl_site"/>
</dbReference>
<keyword evidence="1" id="KW-0812">Transmembrane</keyword>
<protein>
    <submittedName>
        <fullName evidence="2">Mannose-sensitive hemagglutinin A</fullName>
    </submittedName>
</protein>
<dbReference type="OrthoDB" id="8564198at2"/>
<evidence type="ECO:0000313" key="3">
    <source>
        <dbReference type="Proteomes" id="UP000228593"/>
    </source>
</evidence>
<sequence>MNKLSIKGQNAQTGFTLIELIVVIVILGVLAATALPKFADLGADARVAKMQGALGAMKSASATFHAQWLAAGSPADAGAATSTIKQEGVAIGYINGYPTAADMLVSAGGLADYKTDTGTTKVLKVSSDQTGRTSCSITYTEASTAGAAPSFSSAPTVGNCQ</sequence>
<dbReference type="NCBIfam" id="TIGR02532">
    <property type="entry name" value="IV_pilin_GFxxxE"/>
    <property type="match status" value="1"/>
</dbReference>
<organism evidence="2 3">
    <name type="scientific">Massilia psychrophila</name>
    <dbReference type="NCBI Taxonomy" id="1603353"/>
    <lineage>
        <taxon>Bacteria</taxon>
        <taxon>Pseudomonadati</taxon>
        <taxon>Pseudomonadota</taxon>
        <taxon>Betaproteobacteria</taxon>
        <taxon>Burkholderiales</taxon>
        <taxon>Oxalobacteraceae</taxon>
        <taxon>Telluria group</taxon>
        <taxon>Massilia</taxon>
    </lineage>
</organism>